<keyword evidence="2" id="KW-1185">Reference proteome</keyword>
<evidence type="ECO:0008006" key="3">
    <source>
        <dbReference type="Google" id="ProtNLM"/>
    </source>
</evidence>
<protein>
    <recommendedName>
        <fullName evidence="3">Tetratricopeptide repeat protein</fullName>
    </recommendedName>
</protein>
<sequence>MNYLQKANSVLGIAILLWEIPIAPSAEEIVQTRAEDFYNRGVSKTHREDYRGAIADLQRAATLFTQQRNPANAYKSKALAIYLEWGQKRLQSPASSEPLPSWYKSGSCIGGDICQYGITSIDPEAEKTPFGGILILEKKLRMQQRPDGSGEPVEAVLDVRVVPKIRPEEWLQQVNCQIGGKADDRIVAIVQIQGFEDADLYTKVRQAWRVNFSTEKIDAIPTANIACVNPCPGGC</sequence>
<dbReference type="RefSeq" id="WP_190469444.1">
    <property type="nucleotide sequence ID" value="NZ_JACJPW010000069.1"/>
</dbReference>
<reference evidence="1" key="2">
    <citation type="submission" date="2020-08" db="EMBL/GenBank/DDBJ databases">
        <authorList>
            <person name="Chen M."/>
            <person name="Teng W."/>
            <person name="Zhao L."/>
            <person name="Hu C."/>
            <person name="Zhou Y."/>
            <person name="Han B."/>
            <person name="Song L."/>
            <person name="Shu W."/>
        </authorList>
    </citation>
    <scope>NUCLEOTIDE SEQUENCE</scope>
    <source>
        <strain evidence="1">FACHB-1375</strain>
    </source>
</reference>
<dbReference type="AlphaFoldDB" id="A0A926VK89"/>
<proteinExistence type="predicted"/>
<gene>
    <name evidence="1" type="ORF">H6G03_23380</name>
</gene>
<dbReference type="Proteomes" id="UP000641646">
    <property type="component" value="Unassembled WGS sequence"/>
</dbReference>
<reference evidence="1" key="1">
    <citation type="journal article" date="2015" name="ISME J.">
        <title>Draft Genome Sequence of Streptomyces incarnatus NRRL8089, which Produces the Nucleoside Antibiotic Sinefungin.</title>
        <authorList>
            <person name="Oshima K."/>
            <person name="Hattori M."/>
            <person name="Shimizu H."/>
            <person name="Fukuda K."/>
            <person name="Nemoto M."/>
            <person name="Inagaki K."/>
            <person name="Tamura T."/>
        </authorList>
    </citation>
    <scope>NUCLEOTIDE SEQUENCE</scope>
    <source>
        <strain evidence="1">FACHB-1375</strain>
    </source>
</reference>
<evidence type="ECO:0000313" key="1">
    <source>
        <dbReference type="EMBL" id="MBD2183974.1"/>
    </source>
</evidence>
<dbReference type="EMBL" id="JACJPW010000069">
    <property type="protein sequence ID" value="MBD2183974.1"/>
    <property type="molecule type" value="Genomic_DNA"/>
</dbReference>
<comment type="caution">
    <text evidence="1">The sequence shown here is derived from an EMBL/GenBank/DDBJ whole genome shotgun (WGS) entry which is preliminary data.</text>
</comment>
<organism evidence="1 2">
    <name type="scientific">Aerosakkonema funiforme FACHB-1375</name>
    <dbReference type="NCBI Taxonomy" id="2949571"/>
    <lineage>
        <taxon>Bacteria</taxon>
        <taxon>Bacillati</taxon>
        <taxon>Cyanobacteriota</taxon>
        <taxon>Cyanophyceae</taxon>
        <taxon>Oscillatoriophycideae</taxon>
        <taxon>Aerosakkonematales</taxon>
        <taxon>Aerosakkonemataceae</taxon>
        <taxon>Aerosakkonema</taxon>
    </lineage>
</organism>
<accession>A0A926VK89</accession>
<name>A0A926VK89_9CYAN</name>
<evidence type="ECO:0000313" key="2">
    <source>
        <dbReference type="Proteomes" id="UP000641646"/>
    </source>
</evidence>